<dbReference type="PANTHER" id="PTHR43861">
    <property type="entry name" value="TRANS-ACONITATE 2-METHYLTRANSFERASE-RELATED"/>
    <property type="match status" value="1"/>
</dbReference>
<dbReference type="EMBL" id="QGTD01000020">
    <property type="protein sequence ID" value="PWU66870.1"/>
    <property type="molecule type" value="Genomic_DNA"/>
</dbReference>
<evidence type="ECO:0000313" key="3">
    <source>
        <dbReference type="Proteomes" id="UP000245624"/>
    </source>
</evidence>
<accession>A0A317KW05</accession>
<proteinExistence type="predicted"/>
<dbReference type="InterPro" id="IPR029063">
    <property type="entry name" value="SAM-dependent_MTases_sf"/>
</dbReference>
<dbReference type="GO" id="GO:0032259">
    <property type="term" value="P:methylation"/>
    <property type="evidence" value="ECO:0007669"/>
    <property type="project" value="UniProtKB-KW"/>
</dbReference>
<dbReference type="PANTHER" id="PTHR43861:SF1">
    <property type="entry name" value="TRANS-ACONITATE 2-METHYLTRANSFERASE"/>
    <property type="match status" value="1"/>
</dbReference>
<dbReference type="SUPFAM" id="SSF53335">
    <property type="entry name" value="S-adenosyl-L-methionine-dependent methyltransferases"/>
    <property type="match status" value="1"/>
</dbReference>
<evidence type="ECO:0000313" key="2">
    <source>
        <dbReference type="EMBL" id="PWU66870.1"/>
    </source>
</evidence>
<comment type="caution">
    <text evidence="2">The sequence shown here is derived from an EMBL/GenBank/DDBJ whole genome shotgun (WGS) entry which is preliminary data.</text>
</comment>
<protein>
    <submittedName>
        <fullName evidence="2">Methyltransferase domain-containing protein</fullName>
    </submittedName>
</protein>
<name>A0A317KW05_9BACI</name>
<organism evidence="2 3">
    <name type="scientific">Gracilibacillus dipsosauri</name>
    <dbReference type="NCBI Taxonomy" id="178340"/>
    <lineage>
        <taxon>Bacteria</taxon>
        <taxon>Bacillati</taxon>
        <taxon>Bacillota</taxon>
        <taxon>Bacilli</taxon>
        <taxon>Bacillales</taxon>
        <taxon>Bacillaceae</taxon>
        <taxon>Gracilibacillus</taxon>
    </lineage>
</organism>
<sequence>MAIDSWNATLYDQKHVFVSKFGEDVIDLLAPRKRENILDLGCGTGDLAERISKYGTNVIGVDQSENMINKARAKYPNIHFQVQDILQLDYSNEFDAVFSNATLHWVKQPEIALRNIHHALKPGGRFVAEFGGQGNVQTITDQLKKHLKVSENSDRYPWYFPSIGQYSALMEKVGFRVVFAHHFDRPTVLHGEDGLRNWIEMFASNMFIDMDTQAMVKTLESIEAEVKDKLYIDGKWVADYKRLRVIGIKQ</sequence>
<dbReference type="Gene3D" id="3.40.50.150">
    <property type="entry name" value="Vaccinia Virus protein VP39"/>
    <property type="match status" value="1"/>
</dbReference>
<keyword evidence="2" id="KW-0489">Methyltransferase</keyword>
<gene>
    <name evidence="2" type="ORF">DLJ74_18580</name>
</gene>
<dbReference type="Pfam" id="PF08241">
    <property type="entry name" value="Methyltransf_11"/>
    <property type="match status" value="1"/>
</dbReference>
<dbReference type="OrthoDB" id="9760689at2"/>
<dbReference type="CDD" id="cd02440">
    <property type="entry name" value="AdoMet_MTases"/>
    <property type="match status" value="1"/>
</dbReference>
<dbReference type="InterPro" id="IPR013216">
    <property type="entry name" value="Methyltransf_11"/>
</dbReference>
<keyword evidence="3" id="KW-1185">Reference proteome</keyword>
<dbReference type="GO" id="GO:0008757">
    <property type="term" value="F:S-adenosylmethionine-dependent methyltransferase activity"/>
    <property type="evidence" value="ECO:0007669"/>
    <property type="project" value="InterPro"/>
</dbReference>
<dbReference type="RefSeq" id="WP_054861543.1">
    <property type="nucleotide sequence ID" value="NZ_QGTD01000020.1"/>
</dbReference>
<keyword evidence="2" id="KW-0808">Transferase</keyword>
<evidence type="ECO:0000259" key="1">
    <source>
        <dbReference type="Pfam" id="PF08241"/>
    </source>
</evidence>
<dbReference type="Proteomes" id="UP000245624">
    <property type="component" value="Unassembled WGS sequence"/>
</dbReference>
<feature type="domain" description="Methyltransferase type 11" evidence="1">
    <location>
        <begin position="38"/>
        <end position="127"/>
    </location>
</feature>
<dbReference type="AlphaFoldDB" id="A0A317KW05"/>
<reference evidence="2 3" key="1">
    <citation type="submission" date="2018-05" db="EMBL/GenBank/DDBJ databases">
        <title>Genomic analysis of Gracilibacillus dipsosauri DD1 reveals novel features of a salt-tolerant amylase.</title>
        <authorList>
            <person name="Deutch C.E."/>
            <person name="Yang S."/>
        </authorList>
    </citation>
    <scope>NUCLEOTIDE SEQUENCE [LARGE SCALE GENOMIC DNA]</scope>
    <source>
        <strain evidence="2 3">DD1</strain>
    </source>
</reference>